<gene>
    <name evidence="8" type="ORF">TWF481_003140</name>
</gene>
<dbReference type="GO" id="GO:0006508">
    <property type="term" value="P:proteolysis"/>
    <property type="evidence" value="ECO:0007669"/>
    <property type="project" value="UniProtKB-KW"/>
</dbReference>
<keyword evidence="3" id="KW-0378">Hydrolase</keyword>
<feature type="chain" id="PRO_5043990242" description="Peptidase S8/S53 domain-containing protein" evidence="6">
    <location>
        <begin position="23"/>
        <end position="595"/>
    </location>
</feature>
<evidence type="ECO:0000256" key="5">
    <source>
        <dbReference type="SAM" id="MobiDB-lite"/>
    </source>
</evidence>
<reference evidence="8 9" key="1">
    <citation type="submission" date="2023-08" db="EMBL/GenBank/DDBJ databases">
        <authorList>
            <person name="Palmer J.M."/>
        </authorList>
    </citation>
    <scope>NUCLEOTIDE SEQUENCE [LARGE SCALE GENOMIC DNA]</scope>
    <source>
        <strain evidence="8 9">TWF481</strain>
    </source>
</reference>
<dbReference type="PROSITE" id="PS00138">
    <property type="entry name" value="SUBTILASE_SER"/>
    <property type="match status" value="1"/>
</dbReference>
<evidence type="ECO:0000256" key="2">
    <source>
        <dbReference type="ARBA" id="ARBA00022670"/>
    </source>
</evidence>
<evidence type="ECO:0000256" key="6">
    <source>
        <dbReference type="SAM" id="SignalP"/>
    </source>
</evidence>
<feature type="signal peptide" evidence="6">
    <location>
        <begin position="1"/>
        <end position="22"/>
    </location>
</feature>
<dbReference type="EMBL" id="JAVHJL010000013">
    <property type="protein sequence ID" value="KAK6495112.1"/>
    <property type="molecule type" value="Genomic_DNA"/>
</dbReference>
<dbReference type="GO" id="GO:0004252">
    <property type="term" value="F:serine-type endopeptidase activity"/>
    <property type="evidence" value="ECO:0007669"/>
    <property type="project" value="InterPro"/>
</dbReference>
<comment type="similarity">
    <text evidence="1">Belongs to the peptidase S8 family.</text>
</comment>
<dbReference type="InterPro" id="IPR023828">
    <property type="entry name" value="Peptidase_S8_Ser-AS"/>
</dbReference>
<dbReference type="InterPro" id="IPR015500">
    <property type="entry name" value="Peptidase_S8_subtilisin-rel"/>
</dbReference>
<dbReference type="CDD" id="cd00306">
    <property type="entry name" value="Peptidases_S8_S53"/>
    <property type="match status" value="1"/>
</dbReference>
<dbReference type="PANTHER" id="PTHR43806:SF11">
    <property type="entry name" value="CEREVISIN-RELATED"/>
    <property type="match status" value="1"/>
</dbReference>
<keyword evidence="6" id="KW-0732">Signal</keyword>
<feature type="domain" description="Peptidase S8/S53" evidence="7">
    <location>
        <begin position="246"/>
        <end position="525"/>
    </location>
</feature>
<dbReference type="AlphaFoldDB" id="A0AAV9VSE2"/>
<feature type="region of interest" description="Disordered" evidence="5">
    <location>
        <begin position="569"/>
        <end position="595"/>
    </location>
</feature>
<protein>
    <recommendedName>
        <fullName evidence="7">Peptidase S8/S53 domain-containing protein</fullName>
    </recommendedName>
</protein>
<dbReference type="PANTHER" id="PTHR43806">
    <property type="entry name" value="PEPTIDASE S8"/>
    <property type="match status" value="1"/>
</dbReference>
<dbReference type="InterPro" id="IPR050131">
    <property type="entry name" value="Peptidase_S8_subtilisin-like"/>
</dbReference>
<keyword evidence="9" id="KW-1185">Reference proteome</keyword>
<evidence type="ECO:0000259" key="7">
    <source>
        <dbReference type="Pfam" id="PF00082"/>
    </source>
</evidence>
<dbReference type="Gene3D" id="3.40.50.200">
    <property type="entry name" value="Peptidase S8/S53 domain"/>
    <property type="match status" value="1"/>
</dbReference>
<evidence type="ECO:0000313" key="9">
    <source>
        <dbReference type="Proteomes" id="UP001370758"/>
    </source>
</evidence>
<keyword evidence="2" id="KW-0645">Protease</keyword>
<comment type="caution">
    <text evidence="8">The sequence shown here is derived from an EMBL/GenBank/DDBJ whole genome shotgun (WGS) entry which is preliminary data.</text>
</comment>
<sequence>MWTFQLLYLIALSLLQYRPAAAVSVPARKREVAFHEKLKIGTAAPAIDYYLCLIRKEEMKNPTLVQSIKGIVDESVSLAPPRKHTLRWIESEELGKLGFTFEALPTSRILFQLEVTAVGQALISSCNRVRSDLRIIRYGGTDKELQPFDPIAEEIYDFGGGKRPGDVKPVKPEILDSGYKKFLRKLVGFLKMPFGNSISRILATVPVEARNTTNWQLDMRVLSQPPGTTAEDSKGMFWNFQYPGWGQLVYVLEGGFNMQHKETRHIHVEKMIFAGPLPADDGYTGAELPNVDHGTAVVAKIAGRNVGVATNATLVLARTTDSTGTMDYAAFIDILLKVYDDVRKRDPKQICIINISLVLWIPNTDYAGVNSVNQKSYLYLVGNRNKVAYLVFYRAVRTALDHILENLMRLPNVFIVAAAGNENPKVPINTWPATRGEYYANSSRFIVVGGYAPGYGENIFQIVPYVPIWAPGGWVNIPTRWKYGDFEDPKYTGPPIGFHREFELSFSSGTSFATPTVTGMIAAWLSIGIKPKDIVPFMKTAYQRVKYGVKALYNGIPLSRWPKADRPAWYNAKKSTPPPPDTLDIPLTDQQTSPF</sequence>
<organism evidence="8 9">
    <name type="scientific">Arthrobotrys musiformis</name>
    <dbReference type="NCBI Taxonomy" id="47236"/>
    <lineage>
        <taxon>Eukaryota</taxon>
        <taxon>Fungi</taxon>
        <taxon>Dikarya</taxon>
        <taxon>Ascomycota</taxon>
        <taxon>Pezizomycotina</taxon>
        <taxon>Orbiliomycetes</taxon>
        <taxon>Orbiliales</taxon>
        <taxon>Orbiliaceae</taxon>
        <taxon>Arthrobotrys</taxon>
    </lineage>
</organism>
<evidence type="ECO:0000256" key="1">
    <source>
        <dbReference type="ARBA" id="ARBA00011073"/>
    </source>
</evidence>
<dbReference type="InterPro" id="IPR000209">
    <property type="entry name" value="Peptidase_S8/S53_dom"/>
</dbReference>
<evidence type="ECO:0000256" key="4">
    <source>
        <dbReference type="ARBA" id="ARBA00022825"/>
    </source>
</evidence>
<dbReference type="InterPro" id="IPR036852">
    <property type="entry name" value="Peptidase_S8/S53_dom_sf"/>
</dbReference>
<keyword evidence="4" id="KW-0720">Serine protease</keyword>
<evidence type="ECO:0000256" key="3">
    <source>
        <dbReference type="ARBA" id="ARBA00022801"/>
    </source>
</evidence>
<dbReference type="SUPFAM" id="SSF52743">
    <property type="entry name" value="Subtilisin-like"/>
    <property type="match status" value="1"/>
</dbReference>
<dbReference type="PRINTS" id="PR00723">
    <property type="entry name" value="SUBTILISIN"/>
</dbReference>
<accession>A0AAV9VSE2</accession>
<proteinExistence type="inferred from homology"/>
<dbReference type="Proteomes" id="UP001370758">
    <property type="component" value="Unassembled WGS sequence"/>
</dbReference>
<name>A0AAV9VSE2_9PEZI</name>
<evidence type="ECO:0000313" key="8">
    <source>
        <dbReference type="EMBL" id="KAK6495112.1"/>
    </source>
</evidence>
<dbReference type="Pfam" id="PF00082">
    <property type="entry name" value="Peptidase_S8"/>
    <property type="match status" value="1"/>
</dbReference>